<comment type="caution">
    <text evidence="3">The sequence shown here is derived from an EMBL/GenBank/DDBJ whole genome shotgun (WGS) entry which is preliminary data.</text>
</comment>
<dbReference type="AlphaFoldDB" id="A0ABC8TMH4"/>
<evidence type="ECO:0000313" key="4">
    <source>
        <dbReference type="Proteomes" id="UP001642360"/>
    </source>
</evidence>
<feature type="compositionally biased region" description="Basic and acidic residues" evidence="1">
    <location>
        <begin position="15"/>
        <end position="33"/>
    </location>
</feature>
<accession>A0ABC8TMH4</accession>
<dbReference type="EMBL" id="CAUOFW020004602">
    <property type="protein sequence ID" value="CAK9166359.1"/>
    <property type="molecule type" value="Genomic_DNA"/>
</dbReference>
<feature type="region of interest" description="Disordered" evidence="1">
    <location>
        <begin position="1"/>
        <end position="33"/>
    </location>
</feature>
<gene>
    <name evidence="2" type="ORF">ILEXP_LOCUS35576</name>
    <name evidence="3" type="ORF">ILEXP_LOCUS38203</name>
</gene>
<evidence type="ECO:0000313" key="3">
    <source>
        <dbReference type="EMBL" id="CAK9168790.1"/>
    </source>
</evidence>
<dbReference type="EMBL" id="CAUOFW020005160">
    <property type="protein sequence ID" value="CAK9168790.1"/>
    <property type="molecule type" value="Genomic_DNA"/>
</dbReference>
<sequence>MIGTHEEVGATNFEKSIEEGTAGEKQDIEQRVDNRLHYSDDEALFDVDDDIMDIIRDNENQIENFETLLDVVSFEYTQRDGEKEFEKAEACGDKDLTFV</sequence>
<evidence type="ECO:0000313" key="2">
    <source>
        <dbReference type="EMBL" id="CAK9166359.1"/>
    </source>
</evidence>
<organism evidence="3 4">
    <name type="scientific">Ilex paraguariensis</name>
    <name type="common">yerba mate</name>
    <dbReference type="NCBI Taxonomy" id="185542"/>
    <lineage>
        <taxon>Eukaryota</taxon>
        <taxon>Viridiplantae</taxon>
        <taxon>Streptophyta</taxon>
        <taxon>Embryophyta</taxon>
        <taxon>Tracheophyta</taxon>
        <taxon>Spermatophyta</taxon>
        <taxon>Magnoliopsida</taxon>
        <taxon>eudicotyledons</taxon>
        <taxon>Gunneridae</taxon>
        <taxon>Pentapetalae</taxon>
        <taxon>asterids</taxon>
        <taxon>campanulids</taxon>
        <taxon>Aquifoliales</taxon>
        <taxon>Aquifoliaceae</taxon>
        <taxon>Ilex</taxon>
    </lineage>
</organism>
<protein>
    <submittedName>
        <fullName evidence="3">Uncharacterized protein</fullName>
    </submittedName>
</protein>
<evidence type="ECO:0000256" key="1">
    <source>
        <dbReference type="SAM" id="MobiDB-lite"/>
    </source>
</evidence>
<dbReference type="Proteomes" id="UP001642360">
    <property type="component" value="Unassembled WGS sequence"/>
</dbReference>
<name>A0ABC8TMH4_9AQUA</name>
<proteinExistence type="predicted"/>
<reference evidence="3 4" key="1">
    <citation type="submission" date="2024-02" db="EMBL/GenBank/DDBJ databases">
        <authorList>
            <person name="Vignale AGUSTIN F."/>
            <person name="Sosa J E."/>
            <person name="Modenutti C."/>
        </authorList>
    </citation>
    <scope>NUCLEOTIDE SEQUENCE [LARGE SCALE GENOMIC DNA]</scope>
</reference>
<keyword evidence="4" id="KW-1185">Reference proteome</keyword>